<keyword evidence="1" id="KW-0732">Signal</keyword>
<name>A0A1W6YWV1_9BORD</name>
<keyword evidence="3" id="KW-1185">Reference proteome</keyword>
<dbReference type="Proteomes" id="UP000194139">
    <property type="component" value="Chromosome"/>
</dbReference>
<dbReference type="Pfam" id="PF10696">
    <property type="entry name" value="DUF2501"/>
    <property type="match status" value="1"/>
</dbReference>
<dbReference type="RefSeq" id="WP_086071632.1">
    <property type="nucleotide sequence ID" value="NZ_CP021109.1"/>
</dbReference>
<evidence type="ECO:0008006" key="4">
    <source>
        <dbReference type="Google" id="ProtNLM"/>
    </source>
</evidence>
<proteinExistence type="predicted"/>
<evidence type="ECO:0000313" key="3">
    <source>
        <dbReference type="Proteomes" id="UP000194139"/>
    </source>
</evidence>
<sequence>MKFRNRVRAALLAGLLTSVSGAPVLAQGLDFKGALDGLGGLGKFNSGAATSANAATPQAGSLGNATGVLQYCINNNYLQQANASSLKDQLMRKLSGTTGQPAQKDSGYLSGVKGLLQTGSGNTVDLSGGGWKEAATRQVCDAILNQAKSFL</sequence>
<evidence type="ECO:0000313" key="2">
    <source>
        <dbReference type="EMBL" id="ARP85536.1"/>
    </source>
</evidence>
<organism evidence="2 3">
    <name type="scientific">Bordetella genomosp. 9</name>
    <dbReference type="NCBI Taxonomy" id="1416803"/>
    <lineage>
        <taxon>Bacteria</taxon>
        <taxon>Pseudomonadati</taxon>
        <taxon>Pseudomonadota</taxon>
        <taxon>Betaproteobacteria</taxon>
        <taxon>Burkholderiales</taxon>
        <taxon>Alcaligenaceae</taxon>
        <taxon>Bordetella</taxon>
    </lineage>
</organism>
<feature type="chain" id="PRO_5012754934" description="DUF2501 domain-containing protein" evidence="1">
    <location>
        <begin position="27"/>
        <end position="151"/>
    </location>
</feature>
<feature type="signal peptide" evidence="1">
    <location>
        <begin position="1"/>
        <end position="26"/>
    </location>
</feature>
<accession>A0A1W6YWV1</accession>
<protein>
    <recommendedName>
        <fullName evidence="4">DUF2501 domain-containing protein</fullName>
    </recommendedName>
</protein>
<evidence type="ECO:0000256" key="1">
    <source>
        <dbReference type="SAM" id="SignalP"/>
    </source>
</evidence>
<dbReference type="InterPro" id="IPR019637">
    <property type="entry name" value="DUF2501"/>
</dbReference>
<dbReference type="AlphaFoldDB" id="A0A1W6YWV1"/>
<reference evidence="2 3" key="1">
    <citation type="submission" date="2017-05" db="EMBL/GenBank/DDBJ databases">
        <title>Complete and WGS of Bordetella genogroups.</title>
        <authorList>
            <person name="Spilker T."/>
            <person name="LiPuma J."/>
        </authorList>
    </citation>
    <scope>NUCLEOTIDE SEQUENCE [LARGE SCALE GENOMIC DNA]</scope>
    <source>
        <strain evidence="2 3">AU17164</strain>
    </source>
</reference>
<gene>
    <name evidence="2" type="ORF">CAL13_04370</name>
</gene>
<dbReference type="EMBL" id="CP021109">
    <property type="protein sequence ID" value="ARP85536.1"/>
    <property type="molecule type" value="Genomic_DNA"/>
</dbReference>